<evidence type="ECO:0000259" key="3">
    <source>
        <dbReference type="PROSITE" id="PS51462"/>
    </source>
</evidence>
<reference evidence="4 5" key="1">
    <citation type="submission" date="2019-09" db="EMBL/GenBank/DDBJ databases">
        <title>The complete genome of Methanoplanus sp. FWC-SCC4.</title>
        <authorList>
            <person name="Chen S.-C."/>
            <person name="Zhou Y.-Z."/>
            <person name="Lai M.-C."/>
        </authorList>
    </citation>
    <scope>NUCLEOTIDE SEQUENCE [LARGE SCALE GENOMIC DNA]</scope>
    <source>
        <strain evidence="4 5">FWC-SCC4</strain>
    </source>
</reference>
<keyword evidence="2 4" id="KW-0378">Hydrolase</keyword>
<dbReference type="InterPro" id="IPR020476">
    <property type="entry name" value="Nudix_hydrolase"/>
</dbReference>
<dbReference type="PRINTS" id="PR00502">
    <property type="entry name" value="NUDIXFAMILY"/>
</dbReference>
<evidence type="ECO:0000256" key="1">
    <source>
        <dbReference type="ARBA" id="ARBA00001946"/>
    </source>
</evidence>
<dbReference type="GO" id="GO:0019693">
    <property type="term" value="P:ribose phosphate metabolic process"/>
    <property type="evidence" value="ECO:0007669"/>
    <property type="project" value="TreeGrafter"/>
</dbReference>
<dbReference type="Pfam" id="PF00293">
    <property type="entry name" value="NUDIX"/>
    <property type="match status" value="1"/>
</dbReference>
<feature type="domain" description="Nudix hydrolase" evidence="3">
    <location>
        <begin position="34"/>
        <end position="162"/>
    </location>
</feature>
<dbReference type="EMBL" id="CP043875">
    <property type="protein sequence ID" value="WOF16649.1"/>
    <property type="molecule type" value="Genomic_DNA"/>
</dbReference>
<name>A0AA97I4M2_9EURY</name>
<dbReference type="Proteomes" id="UP001301797">
    <property type="component" value="Chromosome"/>
</dbReference>
<dbReference type="InterPro" id="IPR015797">
    <property type="entry name" value="NUDIX_hydrolase-like_dom_sf"/>
</dbReference>
<dbReference type="CDD" id="cd03424">
    <property type="entry name" value="NUDIX_ADPRase_Nudt5_UGPPase_Nudt14"/>
    <property type="match status" value="1"/>
</dbReference>
<sequence length="172" mass="19486">MKKIDDIYTGRRMKVERVEVDLPGGVKLERIVVKPGGAVAMLPVEGDYCYLIKQYRFPIEEYIYEAPAGTMEDGESPEETAHRELIEEIGMKAGKVIPKGYIYSTPGFTDERIYLFEASSLSPSNEFQMDEHELIEVVKVKKSEIHEMIDDGRIVDAKTICLAYKCLGDSLK</sequence>
<dbReference type="SUPFAM" id="SSF55811">
    <property type="entry name" value="Nudix"/>
    <property type="match status" value="1"/>
</dbReference>
<dbReference type="GO" id="GO:0016462">
    <property type="term" value="F:pyrophosphatase activity"/>
    <property type="evidence" value="ECO:0007669"/>
    <property type="project" value="UniProtKB-ARBA"/>
</dbReference>
<dbReference type="AlphaFoldDB" id="A0AA97I4M2"/>
<evidence type="ECO:0000256" key="2">
    <source>
        <dbReference type="ARBA" id="ARBA00022801"/>
    </source>
</evidence>
<dbReference type="PANTHER" id="PTHR11839">
    <property type="entry name" value="UDP/ADP-SUGAR PYROPHOSPHATASE"/>
    <property type="match status" value="1"/>
</dbReference>
<dbReference type="PROSITE" id="PS00893">
    <property type="entry name" value="NUDIX_BOX"/>
    <property type="match status" value="1"/>
</dbReference>
<dbReference type="GO" id="GO:0006753">
    <property type="term" value="P:nucleoside phosphate metabolic process"/>
    <property type="evidence" value="ECO:0007669"/>
    <property type="project" value="TreeGrafter"/>
</dbReference>
<keyword evidence="5" id="KW-1185">Reference proteome</keyword>
<proteinExistence type="predicted"/>
<dbReference type="Gene3D" id="3.90.79.10">
    <property type="entry name" value="Nucleoside Triphosphate Pyrophosphohydrolase"/>
    <property type="match status" value="1"/>
</dbReference>
<evidence type="ECO:0000313" key="4">
    <source>
        <dbReference type="EMBL" id="WOF16649.1"/>
    </source>
</evidence>
<dbReference type="InterPro" id="IPR020084">
    <property type="entry name" value="NUDIX_hydrolase_CS"/>
</dbReference>
<organism evidence="4 5">
    <name type="scientific">Methanochimaera problematica</name>
    <dbReference type="NCBI Taxonomy" id="2609417"/>
    <lineage>
        <taxon>Archaea</taxon>
        <taxon>Methanobacteriati</taxon>
        <taxon>Methanobacteriota</taxon>
        <taxon>Stenosarchaea group</taxon>
        <taxon>Methanomicrobia</taxon>
        <taxon>Methanomicrobiales</taxon>
        <taxon>Methanomicrobiaceae</taxon>
        <taxon>Methanochimaera</taxon>
    </lineage>
</organism>
<dbReference type="PROSITE" id="PS51462">
    <property type="entry name" value="NUDIX"/>
    <property type="match status" value="1"/>
</dbReference>
<dbReference type="RefSeq" id="WP_317136072.1">
    <property type="nucleotide sequence ID" value="NZ_CP043875.1"/>
</dbReference>
<dbReference type="GeneID" id="85230113"/>
<gene>
    <name evidence="4" type="ORF">F1737_08080</name>
</gene>
<dbReference type="PANTHER" id="PTHR11839:SF18">
    <property type="entry name" value="NUDIX HYDROLASE DOMAIN-CONTAINING PROTEIN"/>
    <property type="match status" value="1"/>
</dbReference>
<dbReference type="InterPro" id="IPR000086">
    <property type="entry name" value="NUDIX_hydrolase_dom"/>
</dbReference>
<comment type="cofactor">
    <cofactor evidence="1">
        <name>Mg(2+)</name>
        <dbReference type="ChEBI" id="CHEBI:18420"/>
    </cofactor>
</comment>
<dbReference type="KEGG" id="mefw:F1737_08080"/>
<protein>
    <submittedName>
        <fullName evidence="4">NUDIX hydrolase</fullName>
    </submittedName>
</protein>
<accession>A0AA97I4M2</accession>
<evidence type="ECO:0000313" key="5">
    <source>
        <dbReference type="Proteomes" id="UP001301797"/>
    </source>
</evidence>